<accession>A0ABR4B211</accession>
<protein>
    <submittedName>
        <fullName evidence="2">Uncharacterized protein</fullName>
    </submittedName>
</protein>
<reference evidence="2 3" key="1">
    <citation type="submission" date="2024-09" db="EMBL/GenBank/DDBJ databases">
        <title>Rethinking Asexuality: The Enigmatic Case of Functional Sexual Genes in Lepraria (Stereocaulaceae).</title>
        <authorList>
            <person name="Doellman M."/>
            <person name="Sun Y."/>
            <person name="Barcenas-Pena A."/>
            <person name="Lumbsch H.T."/>
            <person name="Grewe F."/>
        </authorList>
    </citation>
    <scope>NUCLEOTIDE SEQUENCE [LARGE SCALE GENOMIC DNA]</scope>
    <source>
        <strain evidence="2 3">Grewe 0041</strain>
    </source>
</reference>
<feature type="region of interest" description="Disordered" evidence="1">
    <location>
        <begin position="83"/>
        <end position="164"/>
    </location>
</feature>
<evidence type="ECO:0000256" key="1">
    <source>
        <dbReference type="SAM" id="MobiDB-lite"/>
    </source>
</evidence>
<dbReference type="EMBL" id="JBHFEH010000031">
    <property type="protein sequence ID" value="KAL2051942.1"/>
    <property type="molecule type" value="Genomic_DNA"/>
</dbReference>
<feature type="region of interest" description="Disordered" evidence="1">
    <location>
        <begin position="1"/>
        <end position="33"/>
    </location>
</feature>
<feature type="compositionally biased region" description="Pro residues" evidence="1">
    <location>
        <begin position="142"/>
        <end position="158"/>
    </location>
</feature>
<gene>
    <name evidence="2" type="ORF">ABVK25_007857</name>
</gene>
<evidence type="ECO:0000313" key="2">
    <source>
        <dbReference type="EMBL" id="KAL2051942.1"/>
    </source>
</evidence>
<feature type="compositionally biased region" description="Pro residues" evidence="1">
    <location>
        <begin position="103"/>
        <end position="128"/>
    </location>
</feature>
<feature type="compositionally biased region" description="Polar residues" evidence="1">
    <location>
        <begin position="1"/>
        <end position="17"/>
    </location>
</feature>
<sequence>MASSDLTSLSSYAPTSFNPGNPPPPPTKTLPLGLYISNANQLPYNQRSTITTSSTSDTLAHSYALSKPAAAFQPCTSRTVGALAPADSTRQDIPAIRAHIQRPRPPQSSLPKPRLPQPLAPPPTSPTDPRPRLSRIRSIPTTPRPPTTNPIPPPPPTCPRAAMA</sequence>
<evidence type="ECO:0000313" key="3">
    <source>
        <dbReference type="Proteomes" id="UP001590951"/>
    </source>
</evidence>
<name>A0ABR4B211_9LECA</name>
<proteinExistence type="predicted"/>
<comment type="caution">
    <text evidence="2">The sequence shown here is derived from an EMBL/GenBank/DDBJ whole genome shotgun (WGS) entry which is preliminary data.</text>
</comment>
<keyword evidence="3" id="KW-1185">Reference proteome</keyword>
<dbReference type="PRINTS" id="PR01217">
    <property type="entry name" value="PRICHEXTENSN"/>
</dbReference>
<dbReference type="Proteomes" id="UP001590951">
    <property type="component" value="Unassembled WGS sequence"/>
</dbReference>
<organism evidence="2 3">
    <name type="scientific">Lepraria finkii</name>
    <dbReference type="NCBI Taxonomy" id="1340010"/>
    <lineage>
        <taxon>Eukaryota</taxon>
        <taxon>Fungi</taxon>
        <taxon>Dikarya</taxon>
        <taxon>Ascomycota</taxon>
        <taxon>Pezizomycotina</taxon>
        <taxon>Lecanoromycetes</taxon>
        <taxon>OSLEUM clade</taxon>
        <taxon>Lecanoromycetidae</taxon>
        <taxon>Lecanorales</taxon>
        <taxon>Lecanorineae</taxon>
        <taxon>Stereocaulaceae</taxon>
        <taxon>Lepraria</taxon>
    </lineage>
</organism>